<keyword evidence="6" id="KW-0520">NAD</keyword>
<keyword evidence="5" id="KW-0227">DNA damage</keyword>
<dbReference type="Gene3D" id="1.10.287.610">
    <property type="entry name" value="Helix hairpin bin"/>
    <property type="match status" value="1"/>
</dbReference>
<dbReference type="Gene3D" id="1.10.150.20">
    <property type="entry name" value="5' to 3' exonuclease, C-terminal subdomain"/>
    <property type="match status" value="1"/>
</dbReference>
<dbReference type="AlphaFoldDB" id="A0AAN0XZH6"/>
<dbReference type="GO" id="GO:0003911">
    <property type="term" value="F:DNA ligase (NAD+) activity"/>
    <property type="evidence" value="ECO:0007669"/>
    <property type="project" value="UniProtKB-EC"/>
</dbReference>
<evidence type="ECO:0000256" key="7">
    <source>
        <dbReference type="ARBA" id="ARBA00023204"/>
    </source>
</evidence>
<dbReference type="InterPro" id="IPR013839">
    <property type="entry name" value="DNAligase_adenylation"/>
</dbReference>
<dbReference type="SUPFAM" id="SSF56091">
    <property type="entry name" value="DNA ligase/mRNA capping enzyme, catalytic domain"/>
    <property type="match status" value="1"/>
</dbReference>
<evidence type="ECO:0000259" key="9">
    <source>
        <dbReference type="SMART" id="SM00532"/>
    </source>
</evidence>
<dbReference type="CDD" id="cd17748">
    <property type="entry name" value="BRCT_DNA_ligase_like"/>
    <property type="match status" value="1"/>
</dbReference>
<dbReference type="Gene3D" id="3.30.470.30">
    <property type="entry name" value="DNA ligase/mRNA capping enzyme"/>
    <property type="match status" value="1"/>
</dbReference>
<dbReference type="Proteomes" id="UP000092018">
    <property type="component" value="Plasmid unnamed1"/>
</dbReference>
<dbReference type="SUPFAM" id="SSF47781">
    <property type="entry name" value="RuvA domain 2-like"/>
    <property type="match status" value="1"/>
</dbReference>
<dbReference type="Pfam" id="PF01653">
    <property type="entry name" value="DNA_ligase_aden"/>
    <property type="match status" value="1"/>
</dbReference>
<name>A0AAN0XZH6_9VIBR</name>
<keyword evidence="7" id="KW-0234">DNA repair</keyword>
<evidence type="ECO:0000256" key="3">
    <source>
        <dbReference type="ARBA" id="ARBA00022598"/>
    </source>
</evidence>
<dbReference type="InterPro" id="IPR012340">
    <property type="entry name" value="NA-bd_OB-fold"/>
</dbReference>
<dbReference type="InterPro" id="IPR004150">
    <property type="entry name" value="NAD_DNA_ligase_OB"/>
</dbReference>
<proteinExistence type="predicted"/>
<dbReference type="SUPFAM" id="SSF52113">
    <property type="entry name" value="BRCT domain"/>
    <property type="match status" value="1"/>
</dbReference>
<evidence type="ECO:0000256" key="1">
    <source>
        <dbReference type="ARBA" id="ARBA00004067"/>
    </source>
</evidence>
<dbReference type="Gene3D" id="2.40.50.140">
    <property type="entry name" value="Nucleic acid-binding proteins"/>
    <property type="match status" value="1"/>
</dbReference>
<dbReference type="Pfam" id="PF03120">
    <property type="entry name" value="OB_DNA_ligase"/>
    <property type="match status" value="1"/>
</dbReference>
<comment type="catalytic activity">
    <reaction evidence="8">
        <text>NAD(+) + (deoxyribonucleotide)n-3'-hydroxyl + 5'-phospho-(deoxyribonucleotide)m = (deoxyribonucleotide)n+m + AMP + beta-nicotinamide D-nucleotide.</text>
        <dbReference type="EC" id="6.5.1.2"/>
    </reaction>
</comment>
<evidence type="ECO:0000256" key="2">
    <source>
        <dbReference type="ARBA" id="ARBA00012722"/>
    </source>
</evidence>
<evidence type="ECO:0000256" key="6">
    <source>
        <dbReference type="ARBA" id="ARBA00023027"/>
    </source>
</evidence>
<dbReference type="GO" id="GO:0006260">
    <property type="term" value="P:DNA replication"/>
    <property type="evidence" value="ECO:0007669"/>
    <property type="project" value="UniProtKB-KW"/>
</dbReference>
<evidence type="ECO:0000256" key="8">
    <source>
        <dbReference type="ARBA" id="ARBA00034005"/>
    </source>
</evidence>
<dbReference type="EC" id="6.5.1.2" evidence="2"/>
<evidence type="ECO:0000256" key="5">
    <source>
        <dbReference type="ARBA" id="ARBA00022763"/>
    </source>
</evidence>
<dbReference type="GO" id="GO:0006281">
    <property type="term" value="P:DNA repair"/>
    <property type="evidence" value="ECO:0007669"/>
    <property type="project" value="UniProtKB-KW"/>
</dbReference>
<sequence>MLLITATTTTEVYRIMSNSPIREEIREERKWGGITLTGETAFDSQKLFAELEKHDYLFFTGKPEISDIEYDHLCAEARSVEPNHPYFNKVGYKVVDGSIAHIIPMLSTEKAYSYDEVSKWIAKVEKARESLNYPSTQIKCTPKLDGVAACYDADNRTLATRNDGGSGANISQLLDLNLTIIGDASQSGAGEIVVNNDFFNKYLSEHFANPLSAVAGLVTSQTPNRHLQFALSQGAIELVLFKDLDCAQFIDIADATSSNLEALELKCREIGSRYAIDGVVFEIANEMVKNQMGTATTYHRWQIAKKVRGEDYRTIVTDIIFQIGRTGKHSPVLCYNDVIMKGATHNRATAHHCGSLLVRGIGIGSEISVTKSGEIIPFVTQVHTHGEPAIPTHCLCCETELVWSYDKESKNPTFLTCPNEGCESRIERSIIHHFKTLKINGFGDKTVKKLVDKLELTTLSDVYSLTLNDYLSAGVGIGDATNLITDIKKATTSPMPDYLLLGSLGIGKLGRGSSKKLLAVHRIDTLKEISRNDILSIKDFGNVTSDNTFMAMQTTKGNDLSILLENYQSIIHTQDAAIEAQSLLESSTSSLAGKRVVFTGKCSKGRDDMGSEAESYGLIHQKRVTADTDILVYGEKAGETKLQAARNKGVTVITEADYRQQL</sequence>
<keyword evidence="10" id="KW-0614">Plasmid</keyword>
<evidence type="ECO:0000256" key="4">
    <source>
        <dbReference type="ARBA" id="ARBA00022705"/>
    </source>
</evidence>
<dbReference type="PIRSF" id="PIRSF001604">
    <property type="entry name" value="LigA"/>
    <property type="match status" value="1"/>
</dbReference>
<reference evidence="10 11" key="1">
    <citation type="submission" date="2016-06" db="EMBL/GenBank/DDBJ databases">
        <title>Adaptive Radiation by Waves of Gene Transfer Leads to Fine-Scale Resource Partitioning in Marine Microbes.</title>
        <authorList>
            <person name="Hehemann J.-H."/>
            <person name="Arevalo P."/>
            <person name="Datta M.S."/>
            <person name="Yu X."/>
            <person name="Corzett C."/>
            <person name="Henschel A."/>
            <person name="Preheim S.P."/>
            <person name="Timberlake S."/>
            <person name="Alm E.J."/>
            <person name="Polz M.F."/>
        </authorList>
    </citation>
    <scope>NUCLEOTIDE SEQUENCE [LARGE SCALE GENOMIC DNA]</scope>
    <source>
        <strain evidence="10 11">FF50</strain>
        <plasmid evidence="10 11">unnamed1</plasmid>
    </source>
</reference>
<geneLocation type="plasmid" evidence="10 11">
    <name>unnamed1</name>
</geneLocation>
<keyword evidence="3" id="KW-0436">Ligase</keyword>
<dbReference type="InterPro" id="IPR010994">
    <property type="entry name" value="RuvA_2-like"/>
</dbReference>
<protein>
    <recommendedName>
        <fullName evidence="2">DNA ligase (NAD(+))</fullName>
        <ecNumber evidence="2">6.5.1.2</ecNumber>
    </recommendedName>
</protein>
<evidence type="ECO:0000313" key="10">
    <source>
        <dbReference type="EMBL" id="ANO35416.1"/>
    </source>
</evidence>
<dbReference type="InterPro" id="IPR013840">
    <property type="entry name" value="DNAligase_N"/>
</dbReference>
<dbReference type="EMBL" id="CP016179">
    <property type="protein sequence ID" value="ANO35416.1"/>
    <property type="molecule type" value="Genomic_DNA"/>
</dbReference>
<evidence type="ECO:0000313" key="11">
    <source>
        <dbReference type="Proteomes" id="UP000092018"/>
    </source>
</evidence>
<dbReference type="Gene3D" id="3.40.50.10190">
    <property type="entry name" value="BRCT domain"/>
    <property type="match status" value="1"/>
</dbReference>
<comment type="function">
    <text evidence="1">DNA ligase that catalyzes the formation of phosphodiester linkages between 5'-phosphoryl and 3'-hydroxyl groups in double-stranded DNA using NAD as a coenzyme and as the energy source for the reaction. It is essential for DNA replication and repair of damaged DNA.</text>
</comment>
<dbReference type="SMART" id="SM00532">
    <property type="entry name" value="LIGANc"/>
    <property type="match status" value="1"/>
</dbReference>
<gene>
    <name evidence="10" type="ORF">A6E01_19580</name>
</gene>
<keyword evidence="4" id="KW-0235">DNA replication</keyword>
<dbReference type="InterPro" id="IPR001679">
    <property type="entry name" value="DNA_ligase"/>
</dbReference>
<dbReference type="KEGG" id="vbr:A6E01_19580"/>
<organism evidence="10 11">
    <name type="scientific">Vibrio breoganii</name>
    <dbReference type="NCBI Taxonomy" id="553239"/>
    <lineage>
        <taxon>Bacteria</taxon>
        <taxon>Pseudomonadati</taxon>
        <taxon>Pseudomonadota</taxon>
        <taxon>Gammaproteobacteria</taxon>
        <taxon>Vibrionales</taxon>
        <taxon>Vibrionaceae</taxon>
        <taxon>Vibrio</taxon>
    </lineage>
</organism>
<dbReference type="SUPFAM" id="SSF50249">
    <property type="entry name" value="Nucleic acid-binding proteins"/>
    <property type="match status" value="1"/>
</dbReference>
<dbReference type="InterPro" id="IPR036420">
    <property type="entry name" value="BRCT_dom_sf"/>
</dbReference>
<accession>A0AAN0XZH6</accession>
<feature type="domain" description="NAD-dependent DNA ligase N-terminal" evidence="9">
    <location>
        <begin position="39"/>
        <end position="438"/>
    </location>
</feature>